<comment type="caution">
    <text evidence="1">The sequence shown here is derived from an EMBL/GenBank/DDBJ whole genome shotgun (WGS) entry which is preliminary data.</text>
</comment>
<dbReference type="EMBL" id="JBJQND010000004">
    <property type="protein sequence ID" value="KAL3879841.1"/>
    <property type="molecule type" value="Genomic_DNA"/>
</dbReference>
<proteinExistence type="predicted"/>
<evidence type="ECO:0000313" key="2">
    <source>
        <dbReference type="Proteomes" id="UP001634394"/>
    </source>
</evidence>
<keyword evidence="2" id="KW-1185">Reference proteome</keyword>
<accession>A0ABD3X2A0</accession>
<dbReference type="AlphaFoldDB" id="A0ABD3X2A0"/>
<dbReference type="Proteomes" id="UP001634394">
    <property type="component" value="Unassembled WGS sequence"/>
</dbReference>
<protein>
    <submittedName>
        <fullName evidence="1">Uncharacterized protein</fullName>
    </submittedName>
</protein>
<sequence length="101" mass="11552">MKGISAAKESQKPGYSLCYKLLSEAFSPEILANSRGQGMTSVKEGDLGPCLDKSLMIFLLWRLFYIDYVVVWCKKNGHPIPLEKSYARKQIKIALKKQKYY</sequence>
<organism evidence="1 2">
    <name type="scientific">Sinanodonta woodiana</name>
    <name type="common">Chinese pond mussel</name>
    <name type="synonym">Anodonta woodiana</name>
    <dbReference type="NCBI Taxonomy" id="1069815"/>
    <lineage>
        <taxon>Eukaryota</taxon>
        <taxon>Metazoa</taxon>
        <taxon>Spiralia</taxon>
        <taxon>Lophotrochozoa</taxon>
        <taxon>Mollusca</taxon>
        <taxon>Bivalvia</taxon>
        <taxon>Autobranchia</taxon>
        <taxon>Heteroconchia</taxon>
        <taxon>Palaeoheterodonta</taxon>
        <taxon>Unionida</taxon>
        <taxon>Unionoidea</taxon>
        <taxon>Unionidae</taxon>
        <taxon>Unioninae</taxon>
        <taxon>Sinanodonta</taxon>
    </lineage>
</organism>
<reference evidence="1 2" key="1">
    <citation type="submission" date="2024-11" db="EMBL/GenBank/DDBJ databases">
        <title>Chromosome-level genome assembly of the freshwater bivalve Anodonta woodiana.</title>
        <authorList>
            <person name="Chen X."/>
        </authorList>
    </citation>
    <scope>NUCLEOTIDE SEQUENCE [LARGE SCALE GENOMIC DNA]</scope>
    <source>
        <strain evidence="1">MN2024</strain>
        <tissue evidence="1">Gills</tissue>
    </source>
</reference>
<evidence type="ECO:0000313" key="1">
    <source>
        <dbReference type="EMBL" id="KAL3879841.1"/>
    </source>
</evidence>
<gene>
    <name evidence="1" type="ORF">ACJMK2_032120</name>
</gene>
<name>A0ABD3X2A0_SINWO</name>